<accession>R7U0C5</accession>
<dbReference type="GO" id="GO:0050772">
    <property type="term" value="P:positive regulation of axonogenesis"/>
    <property type="evidence" value="ECO:0007669"/>
    <property type="project" value="TreeGrafter"/>
</dbReference>
<dbReference type="OrthoDB" id="125363at2759"/>
<dbReference type="Gene3D" id="2.130.10.10">
    <property type="entry name" value="YVTN repeat-like/Quinoprotein amine dehydrogenase"/>
    <property type="match status" value="1"/>
</dbReference>
<reference evidence="14" key="3">
    <citation type="submission" date="2015-06" db="UniProtKB">
        <authorList>
            <consortium name="EnsemblMetazoa"/>
        </authorList>
    </citation>
    <scope>IDENTIFICATION</scope>
</reference>
<gene>
    <name evidence="13" type="ORF">CAPTEDRAFT_202954</name>
</gene>
<evidence type="ECO:0000313" key="15">
    <source>
        <dbReference type="Proteomes" id="UP000014760"/>
    </source>
</evidence>
<evidence type="ECO:0000256" key="6">
    <source>
        <dbReference type="ARBA" id="ARBA00022989"/>
    </source>
</evidence>
<dbReference type="Pfam" id="PF01403">
    <property type="entry name" value="Sema"/>
    <property type="match status" value="1"/>
</dbReference>
<dbReference type="STRING" id="283909.R7U0C5"/>
<dbReference type="SUPFAM" id="SSF81296">
    <property type="entry name" value="E set domains"/>
    <property type="match status" value="3"/>
</dbReference>
<dbReference type="SUPFAM" id="SSF101912">
    <property type="entry name" value="Sema domain"/>
    <property type="match status" value="1"/>
</dbReference>
<name>R7U0C5_CAPTE</name>
<dbReference type="SMART" id="SM00429">
    <property type="entry name" value="IPT"/>
    <property type="match status" value="3"/>
</dbReference>
<evidence type="ECO:0000313" key="14">
    <source>
        <dbReference type="EnsemblMetazoa" id="CapteP202954"/>
    </source>
</evidence>
<dbReference type="Pfam" id="PF17960">
    <property type="entry name" value="TIG_plexin"/>
    <property type="match status" value="1"/>
</dbReference>
<keyword evidence="6" id="KW-1133">Transmembrane helix</keyword>
<evidence type="ECO:0000256" key="10">
    <source>
        <dbReference type="PROSITE-ProRule" id="PRU00352"/>
    </source>
</evidence>
<feature type="domain" description="Sema" evidence="12">
    <location>
        <begin position="1"/>
        <end position="448"/>
    </location>
</feature>
<dbReference type="InterPro" id="IPR036352">
    <property type="entry name" value="Semap_dom_sf"/>
</dbReference>
<comment type="caution">
    <text evidence="10">Lacks conserved residue(s) required for the propagation of feature annotation.</text>
</comment>
<evidence type="ECO:0000256" key="8">
    <source>
        <dbReference type="ARBA" id="ARBA00023157"/>
    </source>
</evidence>
<reference evidence="15" key="1">
    <citation type="submission" date="2012-12" db="EMBL/GenBank/DDBJ databases">
        <authorList>
            <person name="Hellsten U."/>
            <person name="Grimwood J."/>
            <person name="Chapman J.A."/>
            <person name="Shapiro H."/>
            <person name="Aerts A."/>
            <person name="Otillar R.P."/>
            <person name="Terry A.Y."/>
            <person name="Boore J.L."/>
            <person name="Simakov O."/>
            <person name="Marletaz F."/>
            <person name="Cho S.-J."/>
            <person name="Edsinger-Gonzales E."/>
            <person name="Havlak P."/>
            <person name="Kuo D.-H."/>
            <person name="Larsson T."/>
            <person name="Lv J."/>
            <person name="Arendt D."/>
            <person name="Savage R."/>
            <person name="Osoegawa K."/>
            <person name="de Jong P."/>
            <person name="Lindberg D.R."/>
            <person name="Seaver E.C."/>
            <person name="Weisblat D.A."/>
            <person name="Putnam N.H."/>
            <person name="Grigoriev I.V."/>
            <person name="Rokhsar D.S."/>
        </authorList>
    </citation>
    <scope>NUCLEOTIDE SEQUENCE</scope>
    <source>
        <strain evidence="15">I ESC-2004</strain>
    </source>
</reference>
<dbReference type="InterPro" id="IPR016201">
    <property type="entry name" value="PSI"/>
</dbReference>
<evidence type="ECO:0000256" key="5">
    <source>
        <dbReference type="ARBA" id="ARBA00022737"/>
    </source>
</evidence>
<evidence type="ECO:0000313" key="13">
    <source>
        <dbReference type="EMBL" id="ELT99439.1"/>
    </source>
</evidence>
<comment type="similarity">
    <text evidence="2">Belongs to the plexin family.</text>
</comment>
<evidence type="ECO:0000256" key="9">
    <source>
        <dbReference type="ARBA" id="ARBA00023180"/>
    </source>
</evidence>
<sequence length="1152" mass="127682">MLLAVVLAVLAPSCCALQSFTRSDFLHLTRNGDQLYVGAKNRIYMLNTQLNGVQEVETGPKYDNVECLVHLSEDCTAGKILTDNYNKILVVDSVSGKLVTCGSVYQGTCELRNLNDISEFEEFRQDMTRAVAANSQESSTVAFIAMNNLYVGTTLINNNRFVDRATDVPSFSIRGIDANSFAFDLATPGTPFIPDKSALFYKTEEAEKVEFVAGFNSSGYNYFLFNLYLKNKESSSYIAQICESDNLFESYVEIPIECGATFKYIHAAIATTTEAGEQIIAATFTNTTTQSGRHSVFCVFKLSDVRRQVASNLQQCFDGGVQRGEHFDKISSEECHQESYTVPDDFCTENTNNNPYSGSTAITSDPIITSDKLMTSVAVSSASGSDVAFIGMSTGHVKKIFLETREDGQLIEEIVIQEGSPILKDMLMTDDENHIFAMTTNSLYKVPTHDCGRKTTCEECLSMGDPYCGWCSLENKCSVRSECGNSNLAKRWLTFEAWSCIADSFEKREFSTQDGQQTITITIDELPSETVSNKYQCVLNGKAIDAMVNSGNEISCRIQSSDMPTIPTGEDNVEQDIGIKSTETGVTFLQNTITFYNCSVHNECTRCAKSNWGCEWCVHSHECNCPRMLHTSEILIANNVATTFTLRAANLAVPKSGQSGYKCHVILGSPEQIVDATRVSANELRCNEHTYSYEPLSAKETASIQIKWNGHFEVEDHAVVQAVVYKCEVMGADCSACSSLSETEEFKYGCWWCDGQCAFKEWCEQESLERQLTCPKPNLEMISPLNGPKEGGTFLTITGSNLGRHRAQVNNSVTIGGKPCPVTDYKTSMMIVCKVPEGDTDSQISVTISENTIAWEEPFVYKDPKPTRFEPNIGPVSGGTILTIMGQNLKTGANIELIIGDILSNVTCDIDLESSTDQEMFCTTPSVAAMNGLTRVTYPQNGVVFMRFDEVKRDLNNDQEFEYVLDPTITAIEPLLAFESGGRTLTVTGENLHSVKKPKIFIMDSSGRKSNKTDCFKVSKKKMIYICPSPRASLSLRRKRESDSMKQYQLGLDMDGVQSVKNLSNFLVNSKLTITKDPEYYEFMHKKREYRGEALKLNGTNLNLGCTAGDVRVIIGTQRCEVKSLELTELLCTPPDKQPEGYPRKESLPIVT</sequence>
<dbReference type="InterPro" id="IPR002165">
    <property type="entry name" value="Plexin_repeat"/>
</dbReference>
<dbReference type="InterPro" id="IPR015943">
    <property type="entry name" value="WD40/YVTN_repeat-like_dom_sf"/>
</dbReference>
<dbReference type="Pfam" id="PF18020">
    <property type="entry name" value="TIG_2"/>
    <property type="match status" value="1"/>
</dbReference>
<dbReference type="GO" id="GO:0030334">
    <property type="term" value="P:regulation of cell migration"/>
    <property type="evidence" value="ECO:0007669"/>
    <property type="project" value="TreeGrafter"/>
</dbReference>
<organism evidence="13">
    <name type="scientific">Capitella teleta</name>
    <name type="common">Polychaete worm</name>
    <dbReference type="NCBI Taxonomy" id="283909"/>
    <lineage>
        <taxon>Eukaryota</taxon>
        <taxon>Metazoa</taxon>
        <taxon>Spiralia</taxon>
        <taxon>Lophotrochozoa</taxon>
        <taxon>Annelida</taxon>
        <taxon>Polychaeta</taxon>
        <taxon>Sedentaria</taxon>
        <taxon>Scolecida</taxon>
        <taxon>Capitellidae</taxon>
        <taxon>Capitella</taxon>
    </lineage>
</organism>
<dbReference type="PANTHER" id="PTHR22625">
    <property type="entry name" value="PLEXIN"/>
    <property type="match status" value="1"/>
</dbReference>
<dbReference type="AlphaFoldDB" id="R7U0C5"/>
<evidence type="ECO:0000256" key="11">
    <source>
        <dbReference type="SAM" id="SignalP"/>
    </source>
</evidence>
<dbReference type="EMBL" id="AMQN01010023">
    <property type="status" value="NOT_ANNOTATED_CDS"/>
    <property type="molecule type" value="Genomic_DNA"/>
</dbReference>
<dbReference type="OMA" id="CEMENIC"/>
<dbReference type="EMBL" id="KB306825">
    <property type="protein sequence ID" value="ELT99439.1"/>
    <property type="molecule type" value="Genomic_DNA"/>
</dbReference>
<dbReference type="GO" id="GO:0002116">
    <property type="term" value="C:semaphorin receptor complex"/>
    <property type="evidence" value="ECO:0007669"/>
    <property type="project" value="TreeGrafter"/>
</dbReference>
<dbReference type="GO" id="GO:0007162">
    <property type="term" value="P:negative regulation of cell adhesion"/>
    <property type="evidence" value="ECO:0007669"/>
    <property type="project" value="TreeGrafter"/>
</dbReference>
<proteinExistence type="inferred from homology"/>
<dbReference type="Proteomes" id="UP000014760">
    <property type="component" value="Unassembled WGS sequence"/>
</dbReference>
<dbReference type="Pfam" id="PF01437">
    <property type="entry name" value="PSI"/>
    <property type="match status" value="1"/>
</dbReference>
<evidence type="ECO:0000256" key="7">
    <source>
        <dbReference type="ARBA" id="ARBA00023136"/>
    </source>
</evidence>
<dbReference type="Pfam" id="PF01833">
    <property type="entry name" value="TIG"/>
    <property type="match status" value="2"/>
</dbReference>
<keyword evidence="5" id="KW-0677">Repeat</keyword>
<dbReference type="SMART" id="SM00630">
    <property type="entry name" value="Sema"/>
    <property type="match status" value="1"/>
</dbReference>
<evidence type="ECO:0000259" key="12">
    <source>
        <dbReference type="PROSITE" id="PS51004"/>
    </source>
</evidence>
<reference evidence="13 15" key="2">
    <citation type="journal article" date="2013" name="Nature">
        <title>Insights into bilaterian evolution from three spiralian genomes.</title>
        <authorList>
            <person name="Simakov O."/>
            <person name="Marletaz F."/>
            <person name="Cho S.J."/>
            <person name="Edsinger-Gonzales E."/>
            <person name="Havlak P."/>
            <person name="Hellsten U."/>
            <person name="Kuo D.H."/>
            <person name="Larsson T."/>
            <person name="Lv J."/>
            <person name="Arendt D."/>
            <person name="Savage R."/>
            <person name="Osoegawa K."/>
            <person name="de Jong P."/>
            <person name="Grimwood J."/>
            <person name="Chapman J.A."/>
            <person name="Shapiro H."/>
            <person name="Aerts A."/>
            <person name="Otillar R.P."/>
            <person name="Terry A.Y."/>
            <person name="Boore J.L."/>
            <person name="Grigoriev I.V."/>
            <person name="Lindberg D.R."/>
            <person name="Seaver E.C."/>
            <person name="Weisblat D.A."/>
            <person name="Putnam N.H."/>
            <person name="Rokhsar D.S."/>
        </authorList>
    </citation>
    <scope>NUCLEOTIDE SEQUENCE</scope>
    <source>
        <strain evidence="13 15">I ESC-2004</strain>
    </source>
</reference>
<dbReference type="HOGENOM" id="CLU_001436_0_0_1"/>
<dbReference type="InterPro" id="IPR002909">
    <property type="entry name" value="IPT_dom"/>
</dbReference>
<dbReference type="InterPro" id="IPR031148">
    <property type="entry name" value="Plexin"/>
</dbReference>
<dbReference type="GO" id="GO:0017154">
    <property type="term" value="F:semaphorin receptor activity"/>
    <property type="evidence" value="ECO:0007669"/>
    <property type="project" value="InterPro"/>
</dbReference>
<dbReference type="InterPro" id="IPR041019">
    <property type="entry name" value="TIG1_plexin"/>
</dbReference>
<comment type="subcellular location">
    <subcellularLocation>
        <location evidence="1">Cell membrane</location>
        <topology evidence="1">Single-pass type I membrane protein</topology>
    </subcellularLocation>
</comment>
<dbReference type="CDD" id="cd11236">
    <property type="entry name" value="Sema_plexin_like"/>
    <property type="match status" value="1"/>
</dbReference>
<dbReference type="SUPFAM" id="SSF103575">
    <property type="entry name" value="Plexin repeat"/>
    <property type="match status" value="1"/>
</dbReference>
<dbReference type="InterPro" id="IPR041362">
    <property type="entry name" value="TIG2_plexin"/>
</dbReference>
<protein>
    <recommendedName>
        <fullName evidence="12">Sema domain-containing protein</fullName>
    </recommendedName>
</protein>
<dbReference type="GO" id="GO:0008360">
    <property type="term" value="P:regulation of cell shape"/>
    <property type="evidence" value="ECO:0007669"/>
    <property type="project" value="TreeGrafter"/>
</dbReference>
<keyword evidence="8" id="KW-1015">Disulfide bond</keyword>
<evidence type="ECO:0000256" key="1">
    <source>
        <dbReference type="ARBA" id="ARBA00004251"/>
    </source>
</evidence>
<feature type="non-terminal residue" evidence="13">
    <location>
        <position position="1152"/>
    </location>
</feature>
<keyword evidence="9" id="KW-0325">Glycoprotein</keyword>
<evidence type="ECO:0000256" key="4">
    <source>
        <dbReference type="ARBA" id="ARBA00022729"/>
    </source>
</evidence>
<keyword evidence="4 11" id="KW-0732">Signal</keyword>
<dbReference type="PROSITE" id="PS51004">
    <property type="entry name" value="SEMA"/>
    <property type="match status" value="1"/>
</dbReference>
<keyword evidence="7" id="KW-0472">Membrane</keyword>
<dbReference type="GO" id="GO:0005886">
    <property type="term" value="C:plasma membrane"/>
    <property type="evidence" value="ECO:0007669"/>
    <property type="project" value="UniProtKB-SubCell"/>
</dbReference>
<keyword evidence="3" id="KW-0812">Transmembrane</keyword>
<dbReference type="EnsemblMetazoa" id="CapteT202954">
    <property type="protein sequence ID" value="CapteP202954"/>
    <property type="gene ID" value="CapteG202954"/>
</dbReference>
<evidence type="ECO:0000256" key="2">
    <source>
        <dbReference type="ARBA" id="ARBA00010297"/>
    </source>
</evidence>
<dbReference type="Gene3D" id="2.60.40.10">
    <property type="entry name" value="Immunoglobulins"/>
    <property type="match status" value="3"/>
</dbReference>
<feature type="signal peptide" evidence="11">
    <location>
        <begin position="1"/>
        <end position="16"/>
    </location>
</feature>
<dbReference type="PANTHER" id="PTHR22625:SF44">
    <property type="entry name" value="PLEXIN-B"/>
    <property type="match status" value="1"/>
</dbReference>
<evidence type="ECO:0000256" key="3">
    <source>
        <dbReference type="ARBA" id="ARBA00022692"/>
    </source>
</evidence>
<dbReference type="SMART" id="SM00423">
    <property type="entry name" value="PSI"/>
    <property type="match status" value="2"/>
</dbReference>
<feature type="chain" id="PRO_5008787564" description="Sema domain-containing protein" evidence="11">
    <location>
        <begin position="17"/>
        <end position="1152"/>
    </location>
</feature>
<dbReference type="InterPro" id="IPR001627">
    <property type="entry name" value="Semap_dom"/>
</dbReference>
<keyword evidence="15" id="KW-1185">Reference proteome</keyword>
<dbReference type="CDD" id="cd00603">
    <property type="entry name" value="IPT_PCSR"/>
    <property type="match status" value="1"/>
</dbReference>
<dbReference type="InterPro" id="IPR013783">
    <property type="entry name" value="Ig-like_fold"/>
</dbReference>
<dbReference type="InterPro" id="IPR014756">
    <property type="entry name" value="Ig_E-set"/>
</dbReference>